<keyword evidence="1" id="KW-1133">Transmembrane helix</keyword>
<dbReference type="AlphaFoldDB" id="A0A1H2XQI8"/>
<feature type="transmembrane region" description="Helical" evidence="1">
    <location>
        <begin position="87"/>
        <end position="106"/>
    </location>
</feature>
<gene>
    <name evidence="2" type="ORF">SAMN05443574_11065</name>
</gene>
<dbReference type="RefSeq" id="WP_004515647.1">
    <property type="nucleotide sequence ID" value="NZ_FNOF01000010.1"/>
</dbReference>
<organism evidence="2 3">
    <name type="scientific">Haloarcula vallismortis</name>
    <name type="common">Halobacterium vallismortis</name>
    <dbReference type="NCBI Taxonomy" id="28442"/>
    <lineage>
        <taxon>Archaea</taxon>
        <taxon>Methanobacteriati</taxon>
        <taxon>Methanobacteriota</taxon>
        <taxon>Stenosarchaea group</taxon>
        <taxon>Halobacteria</taxon>
        <taxon>Halobacteriales</taxon>
        <taxon>Haloarculaceae</taxon>
        <taxon>Haloarcula</taxon>
    </lineage>
</organism>
<feature type="transmembrane region" description="Helical" evidence="1">
    <location>
        <begin position="127"/>
        <end position="149"/>
    </location>
</feature>
<dbReference type="EMBL" id="FNOF01000010">
    <property type="protein sequence ID" value="SDW94948.1"/>
    <property type="molecule type" value="Genomic_DNA"/>
</dbReference>
<protein>
    <recommendedName>
        <fullName evidence="4">Transporter</fullName>
    </recommendedName>
</protein>
<proteinExistence type="predicted"/>
<evidence type="ECO:0008006" key="4">
    <source>
        <dbReference type="Google" id="ProtNLM"/>
    </source>
</evidence>
<reference evidence="2 3" key="1">
    <citation type="submission" date="2016-10" db="EMBL/GenBank/DDBJ databases">
        <authorList>
            <person name="de Groot N.N."/>
        </authorList>
    </citation>
    <scope>NUCLEOTIDE SEQUENCE [LARGE SCALE GENOMIC DNA]</scope>
    <source>
        <strain evidence="2 3">DSM 3756</strain>
    </source>
</reference>
<dbReference type="STRING" id="28442.SAMN05443574_11065"/>
<keyword evidence="1" id="KW-0472">Membrane</keyword>
<feature type="transmembrane region" description="Helical" evidence="1">
    <location>
        <begin position="7"/>
        <end position="31"/>
    </location>
</feature>
<name>A0A1H2XQI8_HALVA</name>
<sequence length="150" mass="15671">MSVVNAAIFGVHLIFAALWAGTVLFMTYAVLPTAMNGDSSPGPLSAITGKLQTVSRASATLLFLTGGHLAATRYTAESLTGTGRGHLVITMIVLWFILAGLVEVAASKLSDGFDQQKVREPARNARPFLLGASLVSILLLLDAGAILGLY</sequence>
<dbReference type="Proteomes" id="UP000182573">
    <property type="component" value="Unassembled WGS sequence"/>
</dbReference>
<evidence type="ECO:0000313" key="3">
    <source>
        <dbReference type="Proteomes" id="UP000182573"/>
    </source>
</evidence>
<keyword evidence="1" id="KW-0812">Transmembrane</keyword>
<evidence type="ECO:0000313" key="2">
    <source>
        <dbReference type="EMBL" id="SDW94948.1"/>
    </source>
</evidence>
<accession>A0A1H2XQI8</accession>
<evidence type="ECO:0000256" key="1">
    <source>
        <dbReference type="SAM" id="Phobius"/>
    </source>
</evidence>